<protein>
    <submittedName>
        <fullName evidence="4">Alpha/beta-hydrolase</fullName>
    </submittedName>
</protein>
<dbReference type="GO" id="GO:0005829">
    <property type="term" value="C:cytosol"/>
    <property type="evidence" value="ECO:0007669"/>
    <property type="project" value="TreeGrafter"/>
</dbReference>
<dbReference type="GO" id="GO:0004771">
    <property type="term" value="F:sterol ester esterase activity"/>
    <property type="evidence" value="ECO:0007669"/>
    <property type="project" value="TreeGrafter"/>
</dbReference>
<dbReference type="InterPro" id="IPR013094">
    <property type="entry name" value="AB_hydrolase_3"/>
</dbReference>
<reference evidence="4" key="1">
    <citation type="submission" date="2019-10" db="EMBL/GenBank/DDBJ databases">
        <authorList>
            <consortium name="DOE Joint Genome Institute"/>
            <person name="Kuo A."/>
            <person name="Miyauchi S."/>
            <person name="Kiss E."/>
            <person name="Drula E."/>
            <person name="Kohler A."/>
            <person name="Sanchez-Garcia M."/>
            <person name="Andreopoulos B."/>
            <person name="Barry K.W."/>
            <person name="Bonito G."/>
            <person name="Buee M."/>
            <person name="Carver A."/>
            <person name="Chen C."/>
            <person name="Cichocki N."/>
            <person name="Clum A."/>
            <person name="Culley D."/>
            <person name="Crous P.W."/>
            <person name="Fauchery L."/>
            <person name="Girlanda M."/>
            <person name="Hayes R."/>
            <person name="Keri Z."/>
            <person name="LaButti K."/>
            <person name="Lipzen A."/>
            <person name="Lombard V."/>
            <person name="Magnuson J."/>
            <person name="Maillard F."/>
            <person name="Morin E."/>
            <person name="Murat C."/>
            <person name="Nolan M."/>
            <person name="Ohm R."/>
            <person name="Pangilinan J."/>
            <person name="Pereira M."/>
            <person name="Perotto S."/>
            <person name="Peter M."/>
            <person name="Riley R."/>
            <person name="Sitrit Y."/>
            <person name="Stielow B."/>
            <person name="Szollosi G."/>
            <person name="Zifcakova L."/>
            <person name="Stursova M."/>
            <person name="Spatafora J.W."/>
            <person name="Tedersoo L."/>
            <person name="Vaario L.-M."/>
            <person name="Yamada A."/>
            <person name="Yan M."/>
            <person name="Wang P."/>
            <person name="Xu J."/>
            <person name="Bruns T."/>
            <person name="Baldrian P."/>
            <person name="Vilgalys R."/>
            <person name="Henrissat B."/>
            <person name="Grigoriev I.V."/>
            <person name="Hibbett D."/>
            <person name="Nagy L.G."/>
            <person name="Martin F.M."/>
        </authorList>
    </citation>
    <scope>NUCLEOTIDE SEQUENCE</scope>
    <source>
        <strain evidence="4">Prilba</strain>
    </source>
</reference>
<feature type="domain" description="Alpha/beta hydrolase fold-3" evidence="3">
    <location>
        <begin position="226"/>
        <end position="357"/>
    </location>
</feature>
<evidence type="ECO:0000313" key="5">
    <source>
        <dbReference type="Proteomes" id="UP000759537"/>
    </source>
</evidence>
<feature type="region of interest" description="Disordered" evidence="2">
    <location>
        <begin position="862"/>
        <end position="909"/>
    </location>
</feature>
<dbReference type="PANTHER" id="PTHR23025:SF3">
    <property type="entry name" value="HORMONE-SENSITIVE LIPASE"/>
    <property type="match status" value="1"/>
</dbReference>
<proteinExistence type="predicted"/>
<dbReference type="OrthoDB" id="5570009at2759"/>
<dbReference type="Gene3D" id="3.40.50.1820">
    <property type="entry name" value="alpha/beta hydrolase"/>
    <property type="match status" value="2"/>
</dbReference>
<feature type="compositionally biased region" description="Polar residues" evidence="2">
    <location>
        <begin position="472"/>
        <end position="488"/>
    </location>
</feature>
<evidence type="ECO:0000256" key="2">
    <source>
        <dbReference type="SAM" id="MobiDB-lite"/>
    </source>
</evidence>
<feature type="active site" evidence="1">
    <location>
        <position position="302"/>
    </location>
</feature>
<evidence type="ECO:0000313" key="4">
    <source>
        <dbReference type="EMBL" id="KAF8482637.1"/>
    </source>
</evidence>
<reference evidence="4" key="2">
    <citation type="journal article" date="2020" name="Nat. Commun.">
        <title>Large-scale genome sequencing of mycorrhizal fungi provides insights into the early evolution of symbiotic traits.</title>
        <authorList>
            <person name="Miyauchi S."/>
            <person name="Kiss E."/>
            <person name="Kuo A."/>
            <person name="Drula E."/>
            <person name="Kohler A."/>
            <person name="Sanchez-Garcia M."/>
            <person name="Morin E."/>
            <person name="Andreopoulos B."/>
            <person name="Barry K.W."/>
            <person name="Bonito G."/>
            <person name="Buee M."/>
            <person name="Carver A."/>
            <person name="Chen C."/>
            <person name="Cichocki N."/>
            <person name="Clum A."/>
            <person name="Culley D."/>
            <person name="Crous P.W."/>
            <person name="Fauchery L."/>
            <person name="Girlanda M."/>
            <person name="Hayes R.D."/>
            <person name="Keri Z."/>
            <person name="LaButti K."/>
            <person name="Lipzen A."/>
            <person name="Lombard V."/>
            <person name="Magnuson J."/>
            <person name="Maillard F."/>
            <person name="Murat C."/>
            <person name="Nolan M."/>
            <person name="Ohm R.A."/>
            <person name="Pangilinan J."/>
            <person name="Pereira M.F."/>
            <person name="Perotto S."/>
            <person name="Peter M."/>
            <person name="Pfister S."/>
            <person name="Riley R."/>
            <person name="Sitrit Y."/>
            <person name="Stielow J.B."/>
            <person name="Szollosi G."/>
            <person name="Zifcakova L."/>
            <person name="Stursova M."/>
            <person name="Spatafora J.W."/>
            <person name="Tedersoo L."/>
            <person name="Vaario L.M."/>
            <person name="Yamada A."/>
            <person name="Yan M."/>
            <person name="Wang P."/>
            <person name="Xu J."/>
            <person name="Bruns T."/>
            <person name="Baldrian P."/>
            <person name="Vilgalys R."/>
            <person name="Dunand C."/>
            <person name="Henrissat B."/>
            <person name="Grigoriev I.V."/>
            <person name="Hibbett D."/>
            <person name="Nagy L.G."/>
            <person name="Martin F.M."/>
        </authorList>
    </citation>
    <scope>NUCLEOTIDE SEQUENCE</scope>
    <source>
        <strain evidence="4">Prilba</strain>
    </source>
</reference>
<dbReference type="GO" id="GO:0019433">
    <property type="term" value="P:triglyceride catabolic process"/>
    <property type="evidence" value="ECO:0007669"/>
    <property type="project" value="TreeGrafter"/>
</dbReference>
<dbReference type="Pfam" id="PF07859">
    <property type="entry name" value="Abhydrolase_3"/>
    <property type="match status" value="1"/>
</dbReference>
<feature type="compositionally biased region" description="Acidic residues" evidence="2">
    <location>
        <begin position="494"/>
        <end position="504"/>
    </location>
</feature>
<dbReference type="PROSITE" id="PS01174">
    <property type="entry name" value="LIPASE_GDXG_SER"/>
    <property type="match status" value="1"/>
</dbReference>
<dbReference type="SUPFAM" id="SSF53474">
    <property type="entry name" value="alpha/beta-Hydrolases"/>
    <property type="match status" value="1"/>
</dbReference>
<feature type="region of interest" description="Disordered" evidence="2">
    <location>
        <begin position="423"/>
        <end position="508"/>
    </location>
</feature>
<name>A0A9P5MZI6_9AGAM</name>
<accession>A0A9P5MZI6</accession>
<keyword evidence="5" id="KW-1185">Reference proteome</keyword>
<evidence type="ECO:0000259" key="3">
    <source>
        <dbReference type="Pfam" id="PF07859"/>
    </source>
</evidence>
<gene>
    <name evidence="4" type="ORF">DFH94DRAFT_728581</name>
</gene>
<feature type="compositionally biased region" description="Low complexity" evidence="2">
    <location>
        <begin position="453"/>
        <end position="464"/>
    </location>
</feature>
<dbReference type="EMBL" id="WHVB01000005">
    <property type="protein sequence ID" value="KAF8482637.1"/>
    <property type="molecule type" value="Genomic_DNA"/>
</dbReference>
<evidence type="ECO:0000256" key="1">
    <source>
        <dbReference type="PROSITE-ProRule" id="PRU10038"/>
    </source>
</evidence>
<dbReference type="Proteomes" id="UP000759537">
    <property type="component" value="Unassembled WGS sequence"/>
</dbReference>
<dbReference type="AlphaFoldDB" id="A0A9P5MZI6"/>
<sequence>MIDHLVGTPSPSWKRTQVFLVIFFWLWKITWGDAHGPRILWIRALNRRLRNFTPWQIIVSTLTAVYAMRNADKLVGLGAPEPLARLYAPPYYRATWIVTGLDAGFATAMNIRQKWLRDTCSIIFSLYYIIFANEADEKLRKFRAAPTVEMLRATWEKTSNPFLQFIIHKKPVTLHRKILLPRPDSSPHTRPITIHLFYSPHPGHGLSKDPMATLSAEHNLILDVPGGGFISMGPEHHEERLRSWAVRTCKPVVSIEYGKAPEYPYPFAVEEVFDAYRIIVESKGKAIGVAGEDLNIVLSGDSAGGCLAVGCIVKILEHNLLLSDPTLPYPAPSSRPLAPLPLPVAVMLSYPALDFNFTSWMTPSHLKVLREETEADENRQHSKSPTLLRRQSSSFFYSSDDGGCSEGWAKELRGAKDHLSHVNPLAMVNEERKTSSPVRRRKSWRDAFGMGMTSITPSTNPPITKRSKSRRSYSQPHAQTTRINTGNLESTDSSSEEGDDEEDHEEHRPIEARIRWQNSLVSSTPSLVHASSFNTLCPGGSGVRENLNMEAQRRLAAEVLRANVEVAKRRKRAASDRKNAPIGMRLTMTSRSGYFQDRVISPTMMRAMAILYIGPHLNPDFASDYHISPILTPAQLLAKFPPLLLQCGEKDPFVDDTIIFAGRVREAKRQRREEIRKVLAMGRGKMNDAEFQGLEYELGHLEVESDEDWLQMQIFSGWSHGYLQMPALMPEAQVAIDDIATWIEGVFAAVSPADSRVPSNLSVQTSASEIEPRSPYLSHILPWAFNKSAAGPTSSNTVHVRLDGDTVSRVRISTLDVDGIASSGFPPEADFEDCVTAIPKVRKEFTMGGDLRREKNWKGVAAHNGTAESDKSATEGILGAKTDEKGAPGETSRTVRSPPRTPKGFEKSGVVGVGGQIISESELMRRRRLMDSHMFVSEMS</sequence>
<dbReference type="PANTHER" id="PTHR23025">
    <property type="entry name" value="TRIACYLGLYCEROL LIPASE"/>
    <property type="match status" value="1"/>
</dbReference>
<organism evidence="4 5">
    <name type="scientific">Russula ochroleuca</name>
    <dbReference type="NCBI Taxonomy" id="152965"/>
    <lineage>
        <taxon>Eukaryota</taxon>
        <taxon>Fungi</taxon>
        <taxon>Dikarya</taxon>
        <taxon>Basidiomycota</taxon>
        <taxon>Agaricomycotina</taxon>
        <taxon>Agaricomycetes</taxon>
        <taxon>Russulales</taxon>
        <taxon>Russulaceae</taxon>
        <taxon>Russula</taxon>
    </lineage>
</organism>
<comment type="caution">
    <text evidence="4">The sequence shown here is derived from an EMBL/GenBank/DDBJ whole genome shotgun (WGS) entry which is preliminary data.</text>
</comment>
<dbReference type="InterPro" id="IPR029058">
    <property type="entry name" value="AB_hydrolase_fold"/>
</dbReference>
<dbReference type="GO" id="GO:0004806">
    <property type="term" value="F:triacylglycerol lipase activity"/>
    <property type="evidence" value="ECO:0007669"/>
    <property type="project" value="TreeGrafter"/>
</dbReference>
<dbReference type="InterPro" id="IPR033140">
    <property type="entry name" value="Lipase_GDXG_put_SER_AS"/>
</dbReference>